<name>A0ABZ2QPE8_9ACTN</name>
<dbReference type="Proteomes" id="UP001626628">
    <property type="component" value="Chromosome"/>
</dbReference>
<dbReference type="GO" id="GO:0004519">
    <property type="term" value="F:endonuclease activity"/>
    <property type="evidence" value="ECO:0007669"/>
    <property type="project" value="UniProtKB-KW"/>
</dbReference>
<dbReference type="SUPFAM" id="SSF54060">
    <property type="entry name" value="His-Me finger endonucleases"/>
    <property type="match status" value="1"/>
</dbReference>
<reference evidence="1 2" key="1">
    <citation type="submission" date="2024-03" db="EMBL/GenBank/DDBJ databases">
        <title>The complete genome of Streptomyces sirii sp.nov.</title>
        <authorList>
            <person name="Zakalyukina Y.V."/>
            <person name="Belik A.R."/>
            <person name="Biryukov M.V."/>
            <person name="Baturina O.A."/>
            <person name="Kabilov M.R."/>
        </authorList>
    </citation>
    <scope>NUCLEOTIDE SEQUENCE [LARGE SCALE GENOMIC DNA]</scope>
    <source>
        <strain evidence="1 2">BP-8</strain>
    </source>
</reference>
<dbReference type="InterPro" id="IPR038563">
    <property type="entry name" value="Endonuclease_7_sf"/>
</dbReference>
<gene>
    <name evidence="1" type="ORF">WAB15_09190</name>
</gene>
<accession>A0ABZ2QPE8</accession>
<organism evidence="1 2">
    <name type="scientific">Streptomyces sirii</name>
    <dbReference type="NCBI Taxonomy" id="3127701"/>
    <lineage>
        <taxon>Bacteria</taxon>
        <taxon>Bacillati</taxon>
        <taxon>Actinomycetota</taxon>
        <taxon>Actinomycetes</taxon>
        <taxon>Kitasatosporales</taxon>
        <taxon>Streptomycetaceae</taxon>
        <taxon>Streptomyces</taxon>
    </lineage>
</organism>
<keyword evidence="1" id="KW-0255">Endonuclease</keyword>
<keyword evidence="2" id="KW-1185">Reference proteome</keyword>
<evidence type="ECO:0000313" key="2">
    <source>
        <dbReference type="Proteomes" id="UP001626628"/>
    </source>
</evidence>
<dbReference type="RefSeq" id="WP_407285923.1">
    <property type="nucleotide sequence ID" value="NZ_CP147982.1"/>
</dbReference>
<protein>
    <submittedName>
        <fullName evidence="1">Endonuclease domain-containing protein</fullName>
    </submittedName>
</protein>
<dbReference type="EMBL" id="CP147982">
    <property type="protein sequence ID" value="WXK76144.1"/>
    <property type="molecule type" value="Genomic_DNA"/>
</dbReference>
<proteinExistence type="predicted"/>
<keyword evidence="1" id="KW-0378">Hydrolase</keyword>
<dbReference type="Pfam" id="PF02945">
    <property type="entry name" value="Endonuclease_7"/>
    <property type="match status" value="1"/>
</dbReference>
<sequence>MCVICLDADPVHVVHDHQAGKVRGVPCFGCNAALGQFKDRPDVLRRAAEYLEGIVWKPTLEAPGVYQLPS</sequence>
<dbReference type="InterPro" id="IPR044925">
    <property type="entry name" value="His-Me_finger_sf"/>
</dbReference>
<dbReference type="Gene3D" id="3.40.1800.10">
    <property type="entry name" value="His-Me finger endonucleases"/>
    <property type="match status" value="1"/>
</dbReference>
<keyword evidence="1" id="KW-0540">Nuclease</keyword>
<evidence type="ECO:0000313" key="1">
    <source>
        <dbReference type="EMBL" id="WXK76144.1"/>
    </source>
</evidence>
<dbReference type="InterPro" id="IPR004211">
    <property type="entry name" value="Endonuclease_7"/>
</dbReference>